<comment type="subcellular location">
    <subcellularLocation>
        <location evidence="1">Membrane</location>
        <topology evidence="1">Multi-pass membrane protein</topology>
    </subcellularLocation>
</comment>
<dbReference type="InterPro" id="IPR005821">
    <property type="entry name" value="Ion_trans_dom"/>
</dbReference>
<dbReference type="InterPro" id="IPR024862">
    <property type="entry name" value="TRPV"/>
</dbReference>
<dbReference type="Proteomes" id="UP000006906">
    <property type="component" value="Chromosome 6"/>
</dbReference>
<feature type="coiled-coil region" evidence="6">
    <location>
        <begin position="1632"/>
        <end position="1659"/>
    </location>
</feature>
<feature type="transmembrane region" description="Helical" evidence="8">
    <location>
        <begin position="1182"/>
        <end position="1200"/>
    </location>
</feature>
<reference evidence="10 11" key="1">
    <citation type="journal article" date="2007" name="Science">
        <title>The Chlamydomonas genome reveals the evolution of key animal and plant functions.</title>
        <authorList>
            <person name="Merchant S.S."/>
            <person name="Prochnik S.E."/>
            <person name="Vallon O."/>
            <person name="Harris E.H."/>
            <person name="Karpowicz S.J."/>
            <person name="Witman G.B."/>
            <person name="Terry A."/>
            <person name="Salamov A."/>
            <person name="Fritz-Laylin L.K."/>
            <person name="Marechal-Drouard L."/>
            <person name="Marshall W.F."/>
            <person name="Qu L.H."/>
            <person name="Nelson D.R."/>
            <person name="Sanderfoot A.A."/>
            <person name="Spalding M.H."/>
            <person name="Kapitonov V.V."/>
            <person name="Ren Q."/>
            <person name="Ferris P."/>
            <person name="Lindquist E."/>
            <person name="Shapiro H."/>
            <person name="Lucas S.M."/>
            <person name="Grimwood J."/>
            <person name="Schmutz J."/>
            <person name="Cardol P."/>
            <person name="Cerutti H."/>
            <person name="Chanfreau G."/>
            <person name="Chen C.L."/>
            <person name="Cognat V."/>
            <person name="Croft M.T."/>
            <person name="Dent R."/>
            <person name="Dutcher S."/>
            <person name="Fernandez E."/>
            <person name="Fukuzawa H."/>
            <person name="Gonzalez-Ballester D."/>
            <person name="Gonzalez-Halphen D."/>
            <person name="Hallmann A."/>
            <person name="Hanikenne M."/>
            <person name="Hippler M."/>
            <person name="Inwood W."/>
            <person name="Jabbari K."/>
            <person name="Kalanon M."/>
            <person name="Kuras R."/>
            <person name="Lefebvre P.A."/>
            <person name="Lemaire S.D."/>
            <person name="Lobanov A.V."/>
            <person name="Lohr M."/>
            <person name="Manuell A."/>
            <person name="Meier I."/>
            <person name="Mets L."/>
            <person name="Mittag M."/>
            <person name="Mittelmeier T."/>
            <person name="Moroney J.V."/>
            <person name="Moseley J."/>
            <person name="Napoli C."/>
            <person name="Nedelcu A.M."/>
            <person name="Niyogi K."/>
            <person name="Novoselov S.V."/>
            <person name="Paulsen I.T."/>
            <person name="Pazour G."/>
            <person name="Purton S."/>
            <person name="Ral J.P."/>
            <person name="Riano-Pachon D.M."/>
            <person name="Riekhof W."/>
            <person name="Rymarquis L."/>
            <person name="Schroda M."/>
            <person name="Stern D."/>
            <person name="Umen J."/>
            <person name="Willows R."/>
            <person name="Wilson N."/>
            <person name="Zimmer S.L."/>
            <person name="Allmer J."/>
            <person name="Balk J."/>
            <person name="Bisova K."/>
            <person name="Chen C.J."/>
            <person name="Elias M."/>
            <person name="Gendler K."/>
            <person name="Hauser C."/>
            <person name="Lamb M.R."/>
            <person name="Ledford H."/>
            <person name="Long J.C."/>
            <person name="Minagawa J."/>
            <person name="Page M.D."/>
            <person name="Pan J."/>
            <person name="Pootakham W."/>
            <person name="Roje S."/>
            <person name="Rose A."/>
            <person name="Stahlberg E."/>
            <person name="Terauchi A.M."/>
            <person name="Yang P."/>
            <person name="Ball S."/>
            <person name="Bowler C."/>
            <person name="Dieckmann C.L."/>
            <person name="Gladyshev V.N."/>
            <person name="Green P."/>
            <person name="Jorgensen R."/>
            <person name="Mayfield S."/>
            <person name="Mueller-Roeber B."/>
            <person name="Rajamani S."/>
            <person name="Sayre R.T."/>
            <person name="Brokstein P."/>
            <person name="Dubchak I."/>
            <person name="Goodstein D."/>
            <person name="Hornick L."/>
            <person name="Huang Y.W."/>
            <person name="Jhaveri J."/>
            <person name="Luo Y."/>
            <person name="Martinez D."/>
            <person name="Ngau W.C."/>
            <person name="Otillar B."/>
            <person name="Poliakov A."/>
            <person name="Porter A."/>
            <person name="Szajkowski L."/>
            <person name="Werner G."/>
            <person name="Zhou K."/>
            <person name="Grigoriev I.V."/>
            <person name="Rokhsar D.S."/>
            <person name="Grossman A.R."/>
        </authorList>
    </citation>
    <scope>NUCLEOTIDE SEQUENCE [LARGE SCALE GENOMIC DNA]</scope>
    <source>
        <strain evidence="11">CC-503</strain>
    </source>
</reference>
<dbReference type="PANTHER" id="PTHR10582:SF2">
    <property type="entry name" value="INACTIVE"/>
    <property type="match status" value="1"/>
</dbReference>
<feature type="region of interest" description="Disordered" evidence="7">
    <location>
        <begin position="459"/>
        <end position="581"/>
    </location>
</feature>
<accession>A0A2K3DP89</accession>
<dbReference type="InParanoid" id="A0A2K3DP89"/>
<name>A0A2K3DP89_CHLRE</name>
<evidence type="ECO:0000256" key="3">
    <source>
        <dbReference type="ARBA" id="ARBA00022737"/>
    </source>
</evidence>
<evidence type="ECO:0000256" key="1">
    <source>
        <dbReference type="ARBA" id="ARBA00004141"/>
    </source>
</evidence>
<feature type="compositionally biased region" description="Acidic residues" evidence="7">
    <location>
        <begin position="1413"/>
        <end position="1434"/>
    </location>
</feature>
<dbReference type="OrthoDB" id="533508at2759"/>
<organism evidence="10 11">
    <name type="scientific">Chlamydomonas reinhardtii</name>
    <name type="common">Chlamydomonas smithii</name>
    <dbReference type="NCBI Taxonomy" id="3055"/>
    <lineage>
        <taxon>Eukaryota</taxon>
        <taxon>Viridiplantae</taxon>
        <taxon>Chlorophyta</taxon>
        <taxon>core chlorophytes</taxon>
        <taxon>Chlorophyceae</taxon>
        <taxon>CS clade</taxon>
        <taxon>Chlamydomonadales</taxon>
        <taxon>Chlamydomonadaceae</taxon>
        <taxon>Chlamydomonas</taxon>
    </lineage>
</organism>
<dbReference type="GO" id="GO:0005216">
    <property type="term" value="F:monoatomic ion channel activity"/>
    <property type="evidence" value="ECO:0000318"/>
    <property type="project" value="GO_Central"/>
</dbReference>
<dbReference type="GeneID" id="5723620"/>
<evidence type="ECO:0000256" key="8">
    <source>
        <dbReference type="SAM" id="Phobius"/>
    </source>
</evidence>
<feature type="region of interest" description="Disordered" evidence="7">
    <location>
        <begin position="649"/>
        <end position="671"/>
    </location>
</feature>
<feature type="compositionally biased region" description="Basic residues" evidence="7">
    <location>
        <begin position="487"/>
        <end position="498"/>
    </location>
</feature>
<feature type="compositionally biased region" description="Gly residues" evidence="7">
    <location>
        <begin position="962"/>
        <end position="982"/>
    </location>
</feature>
<keyword evidence="11" id="KW-1185">Reference proteome</keyword>
<evidence type="ECO:0000256" key="4">
    <source>
        <dbReference type="ARBA" id="ARBA00022989"/>
    </source>
</evidence>
<feature type="region of interest" description="Disordered" evidence="7">
    <location>
        <begin position="1410"/>
        <end position="1457"/>
    </location>
</feature>
<evidence type="ECO:0000256" key="5">
    <source>
        <dbReference type="ARBA" id="ARBA00023136"/>
    </source>
</evidence>
<feature type="region of interest" description="Disordered" evidence="7">
    <location>
        <begin position="1"/>
        <end position="21"/>
    </location>
</feature>
<feature type="transmembrane region" description="Helical" evidence="8">
    <location>
        <begin position="891"/>
        <end position="911"/>
    </location>
</feature>
<feature type="transmembrane region" description="Helical" evidence="8">
    <location>
        <begin position="861"/>
        <end position="885"/>
    </location>
</feature>
<feature type="transmembrane region" description="Helical" evidence="8">
    <location>
        <begin position="1094"/>
        <end position="1115"/>
    </location>
</feature>
<dbReference type="EMBL" id="CM008967">
    <property type="protein sequence ID" value="PNW82337.1"/>
    <property type="molecule type" value="Genomic_DNA"/>
</dbReference>
<protein>
    <recommendedName>
        <fullName evidence="9">Ion transport domain-containing protein</fullName>
    </recommendedName>
</protein>
<evidence type="ECO:0000313" key="10">
    <source>
        <dbReference type="EMBL" id="PNW82337.1"/>
    </source>
</evidence>
<dbReference type="GO" id="GO:0005886">
    <property type="term" value="C:plasma membrane"/>
    <property type="evidence" value="ECO:0000318"/>
    <property type="project" value="GO_Central"/>
</dbReference>
<feature type="region of interest" description="Disordered" evidence="7">
    <location>
        <begin position="62"/>
        <end position="92"/>
    </location>
</feature>
<keyword evidence="3" id="KW-0677">Repeat</keyword>
<dbReference type="KEGG" id="cre:CHLRE_06g278226v5"/>
<dbReference type="RefSeq" id="XP_042923854.1">
    <property type="nucleotide sequence ID" value="XM_043063150.1"/>
</dbReference>
<feature type="transmembrane region" description="Helical" evidence="8">
    <location>
        <begin position="1212"/>
        <end position="1229"/>
    </location>
</feature>
<sequence length="1772" mass="190912">MEEHESKQVFGRGQSQGYIRASSLNPEVRSAAAIAETGGLSVSAFAGAAAGARSVKWTGAVDTEQPQPPEADPPGMVRTPISQTPPEMDSRRAMGLPPREANLSIASTTALSANNAQVVEVPYKFTLEDLNSRSYWWLHEEQSDKYSSTQFPLLTKLRDHLRKAVLLANMEICFVRCWQLYEVPKGEKPPSLANCLVDFNEPTLLDPPANPLEEPAKLKQRQRANLGALSPCLELLSGKSKGHYRKRHLLKKLGSQVTSARQMLQQPGIAQELESCPKELLTELAFTFAAFQPAILDEGLKGSMSPLDPKSQTRVIEDVAKKVDDDRDDRAETDSPLSLADLGLELARTVMEHRPAFKMSAWLLQAACMCGHYELVDKLLEPQDCSGLGELEIIKRLRGAWLGYAAYHPLQPCRGKDAAKAHTIDWLDFKCSLARAVLIAHRIIETIIDRDDDLTHSMMYPTGAGRQPDGAVGAGGGTGASREHSQTQRRKSPARKPSRQSGGAPRSNDDDDDDDGSADGRGSSSHRGRRQGPAPVAEATEAQQGEPMKPGVKFGVDVSGGSEAAGPQHKAPDDRDAEDGVAEHQELTDVKWNLVRQLFHQKHRRTAACKPLALACLHYILAEKKKIFLEIQAEKERVAAEAEAKQAARKVARSRPASGGSRAPLAQESSMIEDEDVDDLAAAAADDAQRRKDDEAMTQKKYRKLHRLSVQAAHLAVHSTSLSTVSDALQVIKSVKAWPAVDLFMLNDLAQHFPLQCASLLSAIPLEEVDLEDNVLPFQLPPGFVTVAVSDKDSKEFREEGGSGSTQDAAHFATQHDEDVSIEASLLVQGKVWISLFLLFMPSELRSPTTQNALRVLRCAFFAFLWQGPGSCLVAVAAAAGAVVIGLASRALVAIFRILFYGILSRVWGVLVQHFPAVKAGVDRLRGHRSSRGHKGIASPSMYKSQAQIVPTAHSVPPTPLGGAGGGAGAGGGRAGAAGGTAGADDDGMAPMDEFSALTSHLGKGLWHRFVAHGHNAVIDKALGWGKGSTSISCRKVPLPVAYAEERDPAKHVRQLDTSLLEKLLNAPGVHPSVFGSRVLRAFILFKWNYFTKFFIIFQFLLHLTYMSVFIAYAFTIKDMDPVDGRESGPGADVPGCQLEAPTRLQIGLLSALTVMTIDFIVQEFRQIRHFGFRILNHTWDLLDLTSVALVVASITLHFSCTSGVSPLTLRGLAAVQILLLFMRLLYYAMASDRLGSFVRMVLETTYGLLLFFLFLSVIFVGFALALVVAQGSIADIKQTFIKLFTMMYGDFDADFLTNIDSGALGLDALTQIITSFYMILVTIILLNLLISVISESYERIRENERWESLRNKALLIVESETQLYQFFLAWLYRTLCPPSSDAKPAGGEAHGRKGRRYLYVIAPENARRVMATEEDEEMEDEDDEDDDDDDDGDGQWNGRLGEMKRAVQGSSRSTVDGVRKEMNKMMKRMEELEEEKKAKELAAAIELPLPAAEGAGVGEQGGQQQLALQRVPSVPAQRAPSLSSPLRSSRNQSTAAGAVAAAADAAAARVSEQVQGASEEVQGAVSSLRAEMEKQTTQLAKMMQLMHGGGGGGHAAYSQPAPLLGASTAAAAADAAAATAADVAAAAAWVSEEMQGAVSSLRAEMEKQMNQLARMMQLMHGGGMGGHTVPSQPTPLLGASLGAPPGHSNGSLASRPSVPGAQHPLPPVGARRVSGNGSTGSGPALTSEVSEMLHALSAPAAVPPGKLMGSGSHPGAHTQRAESPSVPEAEV</sequence>
<evidence type="ECO:0000256" key="7">
    <source>
        <dbReference type="SAM" id="MobiDB-lite"/>
    </source>
</evidence>
<feature type="region of interest" description="Disordered" evidence="7">
    <location>
        <begin position="954"/>
        <end position="984"/>
    </location>
</feature>
<keyword evidence="5 8" id="KW-0472">Membrane</keyword>
<evidence type="ECO:0000256" key="6">
    <source>
        <dbReference type="SAM" id="Coils"/>
    </source>
</evidence>
<dbReference type="GO" id="GO:0098703">
    <property type="term" value="P:calcium ion import across plasma membrane"/>
    <property type="evidence" value="ECO:0000318"/>
    <property type="project" value="GO_Central"/>
</dbReference>
<keyword evidence="6" id="KW-0175">Coiled coil</keyword>
<evidence type="ECO:0000259" key="9">
    <source>
        <dbReference type="Pfam" id="PF00520"/>
    </source>
</evidence>
<gene>
    <name evidence="10" type="ORF">CHLRE_06g278226v5</name>
</gene>
<evidence type="ECO:0000313" key="11">
    <source>
        <dbReference type="Proteomes" id="UP000006906"/>
    </source>
</evidence>
<dbReference type="PANTHER" id="PTHR10582">
    <property type="entry name" value="TRANSIENT RECEPTOR POTENTIAL ION CHANNEL PROTEIN"/>
    <property type="match status" value="1"/>
</dbReference>
<feature type="transmembrane region" description="Helical" evidence="8">
    <location>
        <begin position="1249"/>
        <end position="1270"/>
    </location>
</feature>
<feature type="region of interest" description="Disordered" evidence="7">
    <location>
        <begin position="1661"/>
        <end position="1772"/>
    </location>
</feature>
<dbReference type="ExpressionAtlas" id="A0A2K3DP89">
    <property type="expression patterns" value="baseline and differential"/>
</dbReference>
<feature type="domain" description="Ion transport" evidence="9">
    <location>
        <begin position="1121"/>
        <end position="1345"/>
    </location>
</feature>
<proteinExistence type="predicted"/>
<keyword evidence="2 8" id="KW-0812">Transmembrane</keyword>
<dbReference type="Gramene" id="PNW82337">
    <property type="protein sequence ID" value="PNW82337"/>
    <property type="gene ID" value="CHLRE_06g278226v5"/>
</dbReference>
<keyword evidence="4 8" id="KW-1133">Transmembrane helix</keyword>
<feature type="transmembrane region" description="Helical" evidence="8">
    <location>
        <begin position="1313"/>
        <end position="1334"/>
    </location>
</feature>
<evidence type="ECO:0000256" key="2">
    <source>
        <dbReference type="ARBA" id="ARBA00022692"/>
    </source>
</evidence>
<dbReference type="Pfam" id="PF00520">
    <property type="entry name" value="Ion_trans"/>
    <property type="match status" value="1"/>
</dbReference>